<dbReference type="EMBL" id="CBTJ020000076">
    <property type="protein sequence ID" value="CDI03791.1"/>
    <property type="molecule type" value="Genomic_DNA"/>
</dbReference>
<accession>W6M785</accession>
<feature type="region of interest" description="Disordered" evidence="1">
    <location>
        <begin position="60"/>
        <end position="94"/>
    </location>
</feature>
<dbReference type="RefSeq" id="WP_139031734.1">
    <property type="nucleotide sequence ID" value="NZ_CBTJ020000076.1"/>
</dbReference>
<gene>
    <name evidence="3" type="ORF">BN873_660025</name>
</gene>
<sequence length="94" mass="10966">MKILKAGLMTLAVAGLFALPVEETWALTKCNVTTINGRTVKRVCTTMRPVYRLQRYAYRDFPPPPPQRPWYSHRPEPRPAFGPWPPRPQPWYDD</sequence>
<dbReference type="Proteomes" id="UP000035760">
    <property type="component" value="Unassembled WGS sequence"/>
</dbReference>
<protein>
    <submittedName>
        <fullName evidence="3">Uncharacterized protein</fullName>
    </submittedName>
</protein>
<dbReference type="STRING" id="1400863.BN873_660025"/>
<dbReference type="AlphaFoldDB" id="W6M785"/>
<reference evidence="3" key="2">
    <citation type="submission" date="2014-03" db="EMBL/GenBank/DDBJ databases">
        <title>Candidatus Competibacter-lineage genomes retrieved from metagenomes reveal functional metabolic diversity.</title>
        <authorList>
            <person name="McIlroy S.J."/>
            <person name="Albertsen M."/>
            <person name="Andresen E.K."/>
            <person name="Saunders A.M."/>
            <person name="Kristiansen R."/>
            <person name="Stokholm-Bjerregaard M."/>
            <person name="Nielsen K.L."/>
            <person name="Nielsen P.H."/>
        </authorList>
    </citation>
    <scope>NUCLEOTIDE SEQUENCE</scope>
    <source>
        <strain evidence="3">Run_A_D11</strain>
    </source>
</reference>
<evidence type="ECO:0000313" key="3">
    <source>
        <dbReference type="EMBL" id="CDI03791.1"/>
    </source>
</evidence>
<name>W6M785_9GAMM</name>
<feature type="compositionally biased region" description="Pro residues" evidence="1">
    <location>
        <begin position="78"/>
        <end position="94"/>
    </location>
</feature>
<keyword evidence="4" id="KW-1185">Reference proteome</keyword>
<evidence type="ECO:0000256" key="2">
    <source>
        <dbReference type="SAM" id="SignalP"/>
    </source>
</evidence>
<proteinExistence type="predicted"/>
<keyword evidence="2" id="KW-0732">Signal</keyword>
<comment type="caution">
    <text evidence="3">The sequence shown here is derived from an EMBL/GenBank/DDBJ whole genome shotgun (WGS) entry which is preliminary data.</text>
</comment>
<feature type="chain" id="PRO_5004878201" evidence="2">
    <location>
        <begin position="19"/>
        <end position="94"/>
    </location>
</feature>
<evidence type="ECO:0000313" key="4">
    <source>
        <dbReference type="Proteomes" id="UP000035760"/>
    </source>
</evidence>
<feature type="signal peptide" evidence="2">
    <location>
        <begin position="1"/>
        <end position="18"/>
    </location>
</feature>
<reference evidence="3" key="1">
    <citation type="submission" date="2013-07" db="EMBL/GenBank/DDBJ databases">
        <authorList>
            <person name="McIlroy S."/>
        </authorList>
    </citation>
    <scope>NUCLEOTIDE SEQUENCE [LARGE SCALE GENOMIC DNA]</scope>
    <source>
        <strain evidence="3">Run_A_D11</strain>
    </source>
</reference>
<organism evidence="3 4">
    <name type="scientific">Candidatus Competibacter denitrificans Run_A_D11</name>
    <dbReference type="NCBI Taxonomy" id="1400863"/>
    <lineage>
        <taxon>Bacteria</taxon>
        <taxon>Pseudomonadati</taxon>
        <taxon>Pseudomonadota</taxon>
        <taxon>Gammaproteobacteria</taxon>
        <taxon>Candidatus Competibacteraceae</taxon>
        <taxon>Candidatus Competibacter</taxon>
    </lineage>
</organism>
<evidence type="ECO:0000256" key="1">
    <source>
        <dbReference type="SAM" id="MobiDB-lite"/>
    </source>
</evidence>